<name>A0AA38H038_9TREE</name>
<keyword evidence="8" id="KW-1185">Reference proteome</keyword>
<evidence type="ECO:0000256" key="1">
    <source>
        <dbReference type="ARBA" id="ARBA00022723"/>
    </source>
</evidence>
<proteinExistence type="predicted"/>
<dbReference type="SMART" id="SM00184">
    <property type="entry name" value="RING"/>
    <property type="match status" value="1"/>
</dbReference>
<accession>A0AA38H038</accession>
<dbReference type="GO" id="GO:0140082">
    <property type="term" value="F:SUMO-ubiquitin ligase activity"/>
    <property type="evidence" value="ECO:0007669"/>
    <property type="project" value="TreeGrafter"/>
</dbReference>
<gene>
    <name evidence="7" type="ORF">MKK02DRAFT_40557</name>
</gene>
<dbReference type="Proteomes" id="UP001164286">
    <property type="component" value="Unassembled WGS sequence"/>
</dbReference>
<evidence type="ECO:0000313" key="8">
    <source>
        <dbReference type="Proteomes" id="UP001164286"/>
    </source>
</evidence>
<dbReference type="InterPro" id="IPR027370">
    <property type="entry name" value="Znf-RING_euk"/>
</dbReference>
<feature type="domain" description="RING-type" evidence="6">
    <location>
        <begin position="295"/>
        <end position="319"/>
    </location>
</feature>
<evidence type="ECO:0000256" key="3">
    <source>
        <dbReference type="ARBA" id="ARBA00022833"/>
    </source>
</evidence>
<feature type="region of interest" description="Disordered" evidence="5">
    <location>
        <begin position="338"/>
        <end position="374"/>
    </location>
</feature>
<keyword evidence="3" id="KW-0862">Zinc</keyword>
<evidence type="ECO:0000259" key="6">
    <source>
        <dbReference type="PROSITE" id="PS50089"/>
    </source>
</evidence>
<feature type="compositionally biased region" description="Pro residues" evidence="5">
    <location>
        <begin position="72"/>
        <end position="82"/>
    </location>
</feature>
<protein>
    <recommendedName>
        <fullName evidence="6">RING-type domain-containing protein</fullName>
    </recommendedName>
</protein>
<feature type="compositionally biased region" description="Basic and acidic residues" evidence="5">
    <location>
        <begin position="212"/>
        <end position="223"/>
    </location>
</feature>
<feature type="compositionally biased region" description="Low complexity" evidence="5">
    <location>
        <begin position="50"/>
        <end position="71"/>
    </location>
</feature>
<feature type="compositionally biased region" description="Gly residues" evidence="5">
    <location>
        <begin position="162"/>
        <end position="173"/>
    </location>
</feature>
<feature type="compositionally biased region" description="Pro residues" evidence="5">
    <location>
        <begin position="338"/>
        <end position="349"/>
    </location>
</feature>
<feature type="region of interest" description="Disordered" evidence="5">
    <location>
        <begin position="1"/>
        <end position="175"/>
    </location>
</feature>
<dbReference type="Gene3D" id="3.30.40.10">
    <property type="entry name" value="Zinc/RING finger domain, C3HC4 (zinc finger)"/>
    <property type="match status" value="1"/>
</dbReference>
<comment type="caution">
    <text evidence="7">The sequence shown here is derived from an EMBL/GenBank/DDBJ whole genome shotgun (WGS) entry which is preliminary data.</text>
</comment>
<feature type="compositionally biased region" description="Low complexity" evidence="5">
    <location>
        <begin position="146"/>
        <end position="161"/>
    </location>
</feature>
<dbReference type="GO" id="GO:0061630">
    <property type="term" value="F:ubiquitin protein ligase activity"/>
    <property type="evidence" value="ECO:0007669"/>
    <property type="project" value="InterPro"/>
</dbReference>
<dbReference type="RefSeq" id="XP_052942030.1">
    <property type="nucleotide sequence ID" value="XM_053091151.1"/>
</dbReference>
<dbReference type="AlphaFoldDB" id="A0AA38H038"/>
<evidence type="ECO:0000313" key="7">
    <source>
        <dbReference type="EMBL" id="KAI9632253.1"/>
    </source>
</evidence>
<dbReference type="InterPro" id="IPR049627">
    <property type="entry name" value="SLX8"/>
</dbReference>
<dbReference type="EMBL" id="JAKWFO010000014">
    <property type="protein sequence ID" value="KAI9632253.1"/>
    <property type="molecule type" value="Genomic_DNA"/>
</dbReference>
<dbReference type="SUPFAM" id="SSF57850">
    <property type="entry name" value="RING/U-box"/>
    <property type="match status" value="1"/>
</dbReference>
<dbReference type="PROSITE" id="PS50089">
    <property type="entry name" value="ZF_RING_2"/>
    <property type="match status" value="1"/>
</dbReference>
<keyword evidence="1" id="KW-0479">Metal-binding</keyword>
<keyword evidence="2 4" id="KW-0863">Zinc-finger</keyword>
<dbReference type="Pfam" id="PF13445">
    <property type="entry name" value="zf-RING_UBOX"/>
    <property type="match status" value="1"/>
</dbReference>
<evidence type="ECO:0000256" key="2">
    <source>
        <dbReference type="ARBA" id="ARBA00022771"/>
    </source>
</evidence>
<dbReference type="GO" id="GO:0032183">
    <property type="term" value="F:SUMO binding"/>
    <property type="evidence" value="ECO:0007669"/>
    <property type="project" value="TreeGrafter"/>
</dbReference>
<dbReference type="GO" id="GO:0008270">
    <property type="term" value="F:zinc ion binding"/>
    <property type="evidence" value="ECO:0007669"/>
    <property type="project" value="UniProtKB-KW"/>
</dbReference>
<feature type="compositionally biased region" description="Pro residues" evidence="5">
    <location>
        <begin position="106"/>
        <end position="123"/>
    </location>
</feature>
<dbReference type="PANTHER" id="PTHR47094:SF1">
    <property type="entry name" value="RING-TYPE E3 UBIQUITIN TRANSFERASE"/>
    <property type="match status" value="1"/>
</dbReference>
<dbReference type="InterPro" id="IPR001841">
    <property type="entry name" value="Znf_RING"/>
</dbReference>
<feature type="compositionally biased region" description="Low complexity" evidence="5">
    <location>
        <begin position="83"/>
        <end position="105"/>
    </location>
</feature>
<dbReference type="PANTHER" id="PTHR47094">
    <property type="entry name" value="ELFLESS, ISOFORM B"/>
    <property type="match status" value="1"/>
</dbReference>
<dbReference type="PROSITE" id="PS00518">
    <property type="entry name" value="ZF_RING_1"/>
    <property type="match status" value="1"/>
</dbReference>
<evidence type="ECO:0000256" key="5">
    <source>
        <dbReference type="SAM" id="MobiDB-lite"/>
    </source>
</evidence>
<feature type="compositionally biased region" description="Acidic residues" evidence="5">
    <location>
        <begin position="268"/>
        <end position="289"/>
    </location>
</feature>
<reference evidence="7" key="1">
    <citation type="journal article" date="2022" name="G3 (Bethesda)">
        <title>High quality genome of the basidiomycete yeast Dioszegia hungarica PDD-24b-2 isolated from cloud water.</title>
        <authorList>
            <person name="Jarrige D."/>
            <person name="Haridas S."/>
            <person name="Bleykasten-Grosshans C."/>
            <person name="Joly M."/>
            <person name="Nadalig T."/>
            <person name="Sancelme M."/>
            <person name="Vuilleumier S."/>
            <person name="Grigoriev I.V."/>
            <person name="Amato P."/>
            <person name="Bringel F."/>
        </authorList>
    </citation>
    <scope>NUCLEOTIDE SEQUENCE</scope>
    <source>
        <strain evidence="7">PDD-24b-2</strain>
    </source>
</reference>
<sequence length="492" mass="51745">MPSRPLPSSAKTRITQDDLAFSSDVSEEEADVKPFIPKRELHSPSPAPPAAVGSRSRPLARRALLVASPSPSLSPVPAPAPAPASSRVIVARSRSRSNRGISIPIPAQPDEPAPPLPLPPSNPPRINRVSHTARRPTHLIVDSPESTAGSSVSSGGASPTGAGTGAAGDGIGNGKLRRAIPVPLAQASQSSSDSSIMALDDEQVAALSPSTREGRRYTRAEKGKGRAVVDAEVEVLPKGVGMKRKNGGEQGGREGKRTAMAGGRGGEEEVDELDSTDEEEVEEEEEGQGMEDLACPVCFDSMSRPVSTLCGHAFCANCLHGTLLSAIGRSANPLPLSYPGPGPARPPARPRATHTRAKHKTDPVHNPLPESTDAQPYEWSMTTLQAHVVRERQKRREEMERAAERQFEAAGMERENWEAAKMGLGITGEGAQDPEGGKGLVVELLKGLWRIPGGVVIEGECPVCRNAIPGGMGPMGSGVGSVTPLTSWLEVR</sequence>
<feature type="region of interest" description="Disordered" evidence="5">
    <location>
        <begin position="241"/>
        <end position="289"/>
    </location>
</feature>
<dbReference type="InterPro" id="IPR013083">
    <property type="entry name" value="Znf_RING/FYVE/PHD"/>
</dbReference>
<evidence type="ECO:0000256" key="4">
    <source>
        <dbReference type="PROSITE-ProRule" id="PRU00175"/>
    </source>
</evidence>
<dbReference type="GO" id="GO:0006511">
    <property type="term" value="P:ubiquitin-dependent protein catabolic process"/>
    <property type="evidence" value="ECO:0007669"/>
    <property type="project" value="TreeGrafter"/>
</dbReference>
<organism evidence="7 8">
    <name type="scientific">Dioszegia hungarica</name>
    <dbReference type="NCBI Taxonomy" id="4972"/>
    <lineage>
        <taxon>Eukaryota</taxon>
        <taxon>Fungi</taxon>
        <taxon>Dikarya</taxon>
        <taxon>Basidiomycota</taxon>
        <taxon>Agaricomycotina</taxon>
        <taxon>Tremellomycetes</taxon>
        <taxon>Tremellales</taxon>
        <taxon>Bulleribasidiaceae</taxon>
        <taxon>Dioszegia</taxon>
    </lineage>
</organism>
<dbReference type="InterPro" id="IPR017907">
    <property type="entry name" value="Znf_RING_CS"/>
</dbReference>
<feature type="region of interest" description="Disordered" evidence="5">
    <location>
        <begin position="203"/>
        <end position="223"/>
    </location>
</feature>
<dbReference type="GeneID" id="77730356"/>
<dbReference type="GO" id="GO:0033768">
    <property type="term" value="C:SUMO-targeted ubiquitin ligase complex"/>
    <property type="evidence" value="ECO:0007669"/>
    <property type="project" value="TreeGrafter"/>
</dbReference>